<dbReference type="EMBL" id="AP023354">
    <property type="protein sequence ID" value="BCJ27494.1"/>
    <property type="molecule type" value="Genomic_DNA"/>
</dbReference>
<evidence type="ECO:0000313" key="1">
    <source>
        <dbReference type="EMBL" id="BCJ27494.1"/>
    </source>
</evidence>
<dbReference type="Proteomes" id="UP000680750">
    <property type="component" value="Chromosome"/>
</dbReference>
<evidence type="ECO:0000313" key="2">
    <source>
        <dbReference type="Proteomes" id="UP000680750"/>
    </source>
</evidence>
<reference evidence="1" key="1">
    <citation type="submission" date="2020-08" db="EMBL/GenBank/DDBJ databases">
        <title>Whole genome shotgun sequence of Actinocatenispora sera NBRC 101916.</title>
        <authorList>
            <person name="Komaki H."/>
            <person name="Tamura T."/>
        </authorList>
    </citation>
    <scope>NUCLEOTIDE SEQUENCE</scope>
    <source>
        <strain evidence="1">NBRC 101916</strain>
    </source>
</reference>
<accession>A0A810KWP4</accession>
<organism evidence="1 2">
    <name type="scientific">Actinocatenispora sera</name>
    <dbReference type="NCBI Taxonomy" id="390989"/>
    <lineage>
        <taxon>Bacteria</taxon>
        <taxon>Bacillati</taxon>
        <taxon>Actinomycetota</taxon>
        <taxon>Actinomycetes</taxon>
        <taxon>Micromonosporales</taxon>
        <taxon>Micromonosporaceae</taxon>
        <taxon>Actinocatenispora</taxon>
    </lineage>
</organism>
<evidence type="ECO:0008006" key="3">
    <source>
        <dbReference type="Google" id="ProtNLM"/>
    </source>
</evidence>
<protein>
    <recommendedName>
        <fullName evidence="3">Plasmid replication, integration and excision activator</fullName>
    </recommendedName>
</protein>
<gene>
    <name evidence="1" type="ORF">Asera_16020</name>
</gene>
<dbReference type="KEGG" id="aser:Asera_16020"/>
<proteinExistence type="predicted"/>
<name>A0A810KWP4_9ACTN</name>
<keyword evidence="2" id="KW-1185">Reference proteome</keyword>
<sequence length="142" mass="15494">MLERGTRFPTPFEVAFPKGLLQNGSVVPDYEYNPNKNAPKVQKRDEATGLLQWKANVTDPSETNAKRASFALLFTAAVQPVPETPELAAGTDIRFIELDGLTAEPRVMGQGEFKYLGYIFRAEGYRPAVAGGKSASRSDKAA</sequence>
<dbReference type="RefSeq" id="WP_212804532.1">
    <property type="nucleotide sequence ID" value="NZ_AP023354.1"/>
</dbReference>
<dbReference type="AlphaFoldDB" id="A0A810KWP4"/>